<evidence type="ECO:0000313" key="7">
    <source>
        <dbReference type="Proteomes" id="UP000027345"/>
    </source>
</evidence>
<sequence>MTEPQGVLLVIGSGLRTYREYLVASIHRCARRAGLGLVLLNNLKPTWQRGYFDEIVHVDVFDAGEMLAAAREVAARHRVVGLMCWDEPVVLAAGELAAELGVPGLSVPGVRGCRDKNRTRTVLTAEGLLQPGYALTTGLEQARAAAARIGYPVVLKPRAMGASIGVVFAGDESELDAAFAVAMGAATVDQSRYGGAAIVEGFVRGPEISIDAAVHQGEYLPMFVARKHTGDQPYFEEVGHVVDAADPLLHDAELLDVLVRAHRALGVEDGITHTEVRLTDRGPLIIEVNGRLGGDLIPFLGKTATGIDPGEVLFAVTTGTRPAITPTRRAVAGIRFGYPEHDCLVHEITVPASGEQVPGLVLAAPMTAPGTTLRLPPGGYLARHSFVVCEAGDPETCARRLDTAAAAVRVDAVPVGPPEPGTAFEMPAGLLDVDEHEGVSA</sequence>
<organism evidence="6 7">
    <name type="scientific">Amycolatopsis rifamycinica</name>
    <dbReference type="NCBI Taxonomy" id="287986"/>
    <lineage>
        <taxon>Bacteria</taxon>
        <taxon>Bacillati</taxon>
        <taxon>Actinomycetota</taxon>
        <taxon>Actinomycetes</taxon>
        <taxon>Pseudonocardiales</taxon>
        <taxon>Pseudonocardiaceae</taxon>
        <taxon>Amycolatopsis</taxon>
    </lineage>
</organism>
<dbReference type="InterPro" id="IPR011761">
    <property type="entry name" value="ATP-grasp"/>
</dbReference>
<keyword evidence="7" id="KW-1185">Reference proteome</keyword>
<dbReference type="PANTHER" id="PTHR43585">
    <property type="entry name" value="FUMIPYRROLE BIOSYNTHESIS PROTEIN C"/>
    <property type="match status" value="1"/>
</dbReference>
<keyword evidence="1" id="KW-0436">Ligase</keyword>
<dbReference type="STRING" id="287986.DV20_29510"/>
<evidence type="ECO:0000256" key="4">
    <source>
        <dbReference type="PROSITE-ProRule" id="PRU00409"/>
    </source>
</evidence>
<name>A0A066TV73_9PSEU</name>
<keyword evidence="2 4" id="KW-0547">Nucleotide-binding</keyword>
<dbReference type="Gene3D" id="3.30.470.20">
    <property type="entry name" value="ATP-grasp fold, B domain"/>
    <property type="match status" value="1"/>
</dbReference>
<dbReference type="OrthoDB" id="24041at2"/>
<protein>
    <submittedName>
        <fullName evidence="6">ATP-binding protein</fullName>
    </submittedName>
</protein>
<dbReference type="InterPro" id="IPR052032">
    <property type="entry name" value="ATP-dep_AA_Ligase"/>
</dbReference>
<dbReference type="GO" id="GO:0016874">
    <property type="term" value="F:ligase activity"/>
    <property type="evidence" value="ECO:0007669"/>
    <property type="project" value="UniProtKB-KW"/>
</dbReference>
<dbReference type="SMART" id="SM01209">
    <property type="entry name" value="GARS_A"/>
    <property type="match status" value="1"/>
</dbReference>
<evidence type="ECO:0000256" key="2">
    <source>
        <dbReference type="ARBA" id="ARBA00022741"/>
    </source>
</evidence>
<dbReference type="eggNOG" id="COG0151">
    <property type="taxonomic scope" value="Bacteria"/>
</dbReference>
<gene>
    <name evidence="6" type="ORF">DV20_29510</name>
</gene>
<reference evidence="6 7" key="1">
    <citation type="submission" date="2014-05" db="EMBL/GenBank/DDBJ databases">
        <title>Draft genome sequence of Amycolatopsis rifamycinica DSM 46095.</title>
        <authorList>
            <person name="Lal R."/>
            <person name="Saxena A."/>
            <person name="Kumari R."/>
            <person name="Mukherjee U."/>
            <person name="Singh P."/>
            <person name="Sangwan N."/>
            <person name="Mahato N.K."/>
        </authorList>
    </citation>
    <scope>NUCLEOTIDE SEQUENCE [LARGE SCALE GENOMIC DNA]</scope>
    <source>
        <strain evidence="6 7">DSM 46095</strain>
    </source>
</reference>
<feature type="domain" description="ATP-grasp" evidence="5">
    <location>
        <begin position="120"/>
        <end position="318"/>
    </location>
</feature>
<proteinExistence type="predicted"/>
<evidence type="ECO:0000256" key="1">
    <source>
        <dbReference type="ARBA" id="ARBA00022598"/>
    </source>
</evidence>
<dbReference type="GO" id="GO:0005524">
    <property type="term" value="F:ATP binding"/>
    <property type="evidence" value="ECO:0007669"/>
    <property type="project" value="UniProtKB-UniRule"/>
</dbReference>
<evidence type="ECO:0000256" key="3">
    <source>
        <dbReference type="ARBA" id="ARBA00022840"/>
    </source>
</evidence>
<dbReference type="SUPFAM" id="SSF56059">
    <property type="entry name" value="Glutathione synthetase ATP-binding domain-like"/>
    <property type="match status" value="1"/>
</dbReference>
<evidence type="ECO:0000259" key="5">
    <source>
        <dbReference type="PROSITE" id="PS50975"/>
    </source>
</evidence>
<comment type="caution">
    <text evidence="6">The sequence shown here is derived from an EMBL/GenBank/DDBJ whole genome shotgun (WGS) entry which is preliminary data.</text>
</comment>
<dbReference type="RefSeq" id="WP_043785908.1">
    <property type="nucleotide sequence ID" value="NZ_JMQI01000062.1"/>
</dbReference>
<dbReference type="GO" id="GO:0046872">
    <property type="term" value="F:metal ion binding"/>
    <property type="evidence" value="ECO:0007669"/>
    <property type="project" value="InterPro"/>
</dbReference>
<dbReference type="Gene3D" id="3.40.50.20">
    <property type="match status" value="1"/>
</dbReference>
<dbReference type="AlphaFoldDB" id="A0A066TV73"/>
<dbReference type="EMBL" id="JMQI01000062">
    <property type="protein sequence ID" value="KDN18730.1"/>
    <property type="molecule type" value="Genomic_DNA"/>
</dbReference>
<dbReference type="PROSITE" id="PS50975">
    <property type="entry name" value="ATP_GRASP"/>
    <property type="match status" value="1"/>
</dbReference>
<accession>A0A066TV73</accession>
<dbReference type="Pfam" id="PF13535">
    <property type="entry name" value="ATP-grasp_4"/>
    <property type="match status" value="1"/>
</dbReference>
<keyword evidence="3 4" id="KW-0067">ATP-binding</keyword>
<evidence type="ECO:0000313" key="6">
    <source>
        <dbReference type="EMBL" id="KDN18730.1"/>
    </source>
</evidence>
<dbReference type="PANTHER" id="PTHR43585:SF2">
    <property type="entry name" value="ATP-GRASP ENZYME FSQD"/>
    <property type="match status" value="1"/>
</dbReference>
<dbReference type="Proteomes" id="UP000027345">
    <property type="component" value="Unassembled WGS sequence"/>
</dbReference>